<evidence type="ECO:0000256" key="1">
    <source>
        <dbReference type="SAM" id="Phobius"/>
    </source>
</evidence>
<sequence length="282" mass="31388">MSKARRPWQTGILWLLAVVLIGAFVFATTNLVRWQREIRNAQISQSTTYKKFSFDPGYIISDEQFFDSQAMTTAEIQSFLDDKGTLCSGSTCIKNAEFDVEDMDADAECATRYEAPESRQATAAQIISGAAQSCGISPKVLLVLLQKEQHLVQSATAPSHTQLDAATGLSCPDTADCDARYKGFFKQVYGAARRFKCYLNHSSSYHYHWNSLNRIQYSPNVSCGSSDVYIYNKATALLYIYTPYQPNKAALESGDGEGDECSSYGNRNFSIIYNQFFGSPVK</sequence>
<name>A0ABW2Y4R0_9BIFI</name>
<accession>A0ABW2Y4R0</accession>
<dbReference type="EMBL" id="JBHTHQ010000013">
    <property type="protein sequence ID" value="MFD0704718.1"/>
    <property type="molecule type" value="Genomic_DNA"/>
</dbReference>
<keyword evidence="1" id="KW-1133">Transmembrane helix</keyword>
<evidence type="ECO:0000313" key="2">
    <source>
        <dbReference type="EMBL" id="MFD0704718.1"/>
    </source>
</evidence>
<comment type="caution">
    <text evidence="2">The sequence shown here is derived from an EMBL/GenBank/DDBJ whole genome shotgun (WGS) entry which is preliminary data.</text>
</comment>
<keyword evidence="1" id="KW-0472">Membrane</keyword>
<protein>
    <submittedName>
        <fullName evidence="2">Hemagglutinin</fullName>
    </submittedName>
</protein>
<keyword evidence="1" id="KW-0812">Transmembrane</keyword>
<dbReference type="Proteomes" id="UP001597036">
    <property type="component" value="Unassembled WGS sequence"/>
</dbReference>
<feature type="transmembrane region" description="Helical" evidence="1">
    <location>
        <begin position="12"/>
        <end position="32"/>
    </location>
</feature>
<gene>
    <name evidence="2" type="ORF">ACFQY8_03000</name>
</gene>
<reference evidence="3" key="1">
    <citation type="journal article" date="2019" name="Int. J. Syst. Evol. Microbiol.">
        <title>The Global Catalogue of Microorganisms (GCM) 10K type strain sequencing project: providing services to taxonomists for standard genome sequencing and annotation.</title>
        <authorList>
            <consortium name="The Broad Institute Genomics Platform"/>
            <consortium name="The Broad Institute Genome Sequencing Center for Infectious Disease"/>
            <person name="Wu L."/>
            <person name="Ma J."/>
        </authorList>
    </citation>
    <scope>NUCLEOTIDE SEQUENCE [LARGE SCALE GENOMIC DNA]</scope>
    <source>
        <strain evidence="3">CCM 8604</strain>
    </source>
</reference>
<organism evidence="2 3">
    <name type="scientific">Alloscardovia venturai</name>
    <dbReference type="NCBI Taxonomy" id="1769421"/>
    <lineage>
        <taxon>Bacteria</taxon>
        <taxon>Bacillati</taxon>
        <taxon>Actinomycetota</taxon>
        <taxon>Actinomycetes</taxon>
        <taxon>Bifidobacteriales</taxon>
        <taxon>Bifidobacteriaceae</taxon>
        <taxon>Alloscardovia</taxon>
    </lineage>
</organism>
<evidence type="ECO:0000313" key="3">
    <source>
        <dbReference type="Proteomes" id="UP001597036"/>
    </source>
</evidence>
<keyword evidence="3" id="KW-1185">Reference proteome</keyword>
<dbReference type="RefSeq" id="WP_377938432.1">
    <property type="nucleotide sequence ID" value="NZ_JBHTHQ010000013.1"/>
</dbReference>
<proteinExistence type="predicted"/>